<reference evidence="1 2" key="1">
    <citation type="submission" date="2018-05" db="EMBL/GenBank/DDBJ databases">
        <title>Genomic Encyclopedia of Type Strains, Phase IV (KMG-IV): sequencing the most valuable type-strain genomes for metagenomic binning, comparative biology and taxonomic classification.</title>
        <authorList>
            <person name="Goeker M."/>
        </authorList>
    </citation>
    <scope>NUCLEOTIDE SEQUENCE [LARGE SCALE GENOMIC DNA]</scope>
    <source>
        <strain evidence="1 2">DSM 44704</strain>
    </source>
</reference>
<evidence type="ECO:0000313" key="1">
    <source>
        <dbReference type="EMBL" id="PXX58097.1"/>
    </source>
</evidence>
<accession>A0A318KEX6</accession>
<sequence>MKHVVVQAENGGNFLDPRPYLKLLPTFAQNLPPGARAFATDAAHYDFVGQRCVKDLAPETVLHGETAGERWLELRFRHNCWKHEENLVIRYAGVSDVLPASSCHPPTWQERNAVTLDEILPHDHGCTQEICFLSGSLTITSRDLTATWVEADCPDKPHN</sequence>
<organism evidence="1 2">
    <name type="scientific">Nocardia tenerifensis</name>
    <dbReference type="NCBI Taxonomy" id="228006"/>
    <lineage>
        <taxon>Bacteria</taxon>
        <taxon>Bacillati</taxon>
        <taxon>Actinomycetota</taxon>
        <taxon>Actinomycetes</taxon>
        <taxon>Mycobacteriales</taxon>
        <taxon>Nocardiaceae</taxon>
        <taxon>Nocardia</taxon>
    </lineage>
</organism>
<gene>
    <name evidence="1" type="ORF">DFR70_11570</name>
</gene>
<dbReference type="OrthoDB" id="3871343at2"/>
<dbReference type="RefSeq" id="WP_110293878.1">
    <property type="nucleotide sequence ID" value="NZ_QJKF01000015.1"/>
</dbReference>
<evidence type="ECO:0008006" key="3">
    <source>
        <dbReference type="Google" id="ProtNLM"/>
    </source>
</evidence>
<dbReference type="AlphaFoldDB" id="A0A318KEX6"/>
<protein>
    <recommendedName>
        <fullName evidence="3">Immunity protein 50 of polymorphic toxin system</fullName>
    </recommendedName>
</protein>
<dbReference type="EMBL" id="QJKF01000015">
    <property type="protein sequence ID" value="PXX58097.1"/>
    <property type="molecule type" value="Genomic_DNA"/>
</dbReference>
<comment type="caution">
    <text evidence="1">The sequence shown here is derived from an EMBL/GenBank/DDBJ whole genome shotgun (WGS) entry which is preliminary data.</text>
</comment>
<proteinExistence type="predicted"/>
<keyword evidence="2" id="KW-1185">Reference proteome</keyword>
<evidence type="ECO:0000313" key="2">
    <source>
        <dbReference type="Proteomes" id="UP000247569"/>
    </source>
</evidence>
<name>A0A318KEX6_9NOCA</name>
<dbReference type="Proteomes" id="UP000247569">
    <property type="component" value="Unassembled WGS sequence"/>
</dbReference>